<comment type="caution">
    <text evidence="1">The sequence shown here is derived from an EMBL/GenBank/DDBJ whole genome shotgun (WGS) entry which is preliminary data.</text>
</comment>
<reference evidence="1" key="1">
    <citation type="submission" date="2019-11" db="EMBL/GenBank/DDBJ databases">
        <authorList>
            <person name="Liu Y."/>
            <person name="Hou J."/>
            <person name="Li T.-Q."/>
            <person name="Guan C.-H."/>
            <person name="Wu X."/>
            <person name="Wu H.-Z."/>
            <person name="Ling F."/>
            <person name="Zhang R."/>
            <person name="Shi X.-G."/>
            <person name="Ren J.-P."/>
            <person name="Chen E.-F."/>
            <person name="Sun J.-M."/>
        </authorList>
    </citation>
    <scope>NUCLEOTIDE SEQUENCE</scope>
    <source>
        <strain evidence="1">Adult_tree_wgs_1</strain>
        <tissue evidence="1">Leaves</tissue>
    </source>
</reference>
<dbReference type="PANTHER" id="PTHR47477">
    <property type="entry name" value="TNF RECEPTOR-ASSOCIATED FACTOR HOMOLOG 1A"/>
    <property type="match status" value="1"/>
</dbReference>
<organism evidence="1 2">
    <name type="scientific">Rhododendron simsii</name>
    <name type="common">Sims's rhododendron</name>
    <dbReference type="NCBI Taxonomy" id="118357"/>
    <lineage>
        <taxon>Eukaryota</taxon>
        <taxon>Viridiplantae</taxon>
        <taxon>Streptophyta</taxon>
        <taxon>Embryophyta</taxon>
        <taxon>Tracheophyta</taxon>
        <taxon>Spermatophyta</taxon>
        <taxon>Magnoliopsida</taxon>
        <taxon>eudicotyledons</taxon>
        <taxon>Gunneridae</taxon>
        <taxon>Pentapetalae</taxon>
        <taxon>asterids</taxon>
        <taxon>Ericales</taxon>
        <taxon>Ericaceae</taxon>
        <taxon>Ericoideae</taxon>
        <taxon>Rhodoreae</taxon>
        <taxon>Rhododendron</taxon>
    </lineage>
</organism>
<evidence type="ECO:0000313" key="1">
    <source>
        <dbReference type="EMBL" id="KAF7139791.1"/>
    </source>
</evidence>
<dbReference type="PANTHER" id="PTHR47477:SF8">
    <property type="entry name" value="TNF RECEPTOR-ASSOCIATED FACTOR HOMOLOG 1A"/>
    <property type="match status" value="1"/>
</dbReference>
<name>A0A834GS82_RHOSS</name>
<proteinExistence type="predicted"/>
<keyword evidence="2" id="KW-1185">Reference proteome</keyword>
<gene>
    <name evidence="1" type="ORF">RHSIM_Rhsim06G0109500</name>
</gene>
<dbReference type="AlphaFoldDB" id="A0A834GS82"/>
<evidence type="ECO:0000313" key="2">
    <source>
        <dbReference type="Proteomes" id="UP000626092"/>
    </source>
</evidence>
<protein>
    <submittedName>
        <fullName evidence="1">Uncharacterized protein</fullName>
    </submittedName>
</protein>
<accession>A0A834GS82</accession>
<dbReference type="OrthoDB" id="1811026at2759"/>
<dbReference type="Proteomes" id="UP000626092">
    <property type="component" value="Unassembled WGS sequence"/>
</dbReference>
<dbReference type="InterPro" id="IPR055327">
    <property type="entry name" value="TRAF1A/B"/>
</dbReference>
<sequence>MQSTLIQTLDESASHEKLLNIDFIPFEQFGQYADRQATIDILVAVAQVHTPKVLNKPGNPKAQEIIIINQGLVAGSMTVTMFENHAKEYFLVDGKTLMKYAAEPLKARPRARMVKKDSEDAKDSSVPTIHIEDDMFILVDDVLLLLKRAALEPLPPKDDKGP</sequence>
<dbReference type="EMBL" id="WJXA01000006">
    <property type="protein sequence ID" value="KAF7139791.1"/>
    <property type="molecule type" value="Genomic_DNA"/>
</dbReference>